<protein>
    <submittedName>
        <fullName evidence="1">Uncharacterized protein</fullName>
    </submittedName>
</protein>
<keyword evidence="2" id="KW-1185">Reference proteome</keyword>
<proteinExistence type="predicted"/>
<dbReference type="AlphaFoldDB" id="A0A6M1PJQ1"/>
<evidence type="ECO:0000313" key="1">
    <source>
        <dbReference type="EMBL" id="NGM82598.1"/>
    </source>
</evidence>
<evidence type="ECO:0000313" key="2">
    <source>
        <dbReference type="Proteomes" id="UP000480151"/>
    </source>
</evidence>
<reference evidence="1 2" key="1">
    <citation type="submission" date="2020-02" db="EMBL/GenBank/DDBJ databases">
        <authorList>
            <person name="Gao J."/>
            <person name="Sun J."/>
        </authorList>
    </citation>
    <scope>NUCLEOTIDE SEQUENCE [LARGE SCALE GENOMIC DNA]</scope>
    <source>
        <strain evidence="1 2">7124</strain>
    </source>
</reference>
<sequence length="77" mass="8707">MDQQVEALNNDNADEFLRLVNESGNSSWKWLQNCYSNSAPEIQGVTVHLALTELFIKRIRGGKFKSSVILERPALTN</sequence>
<gene>
    <name evidence="1" type="ORF">G5B47_09225</name>
</gene>
<organism evidence="1 2">
    <name type="scientific">Paenibacillus apii</name>
    <dbReference type="NCBI Taxonomy" id="1850370"/>
    <lineage>
        <taxon>Bacteria</taxon>
        <taxon>Bacillati</taxon>
        <taxon>Bacillota</taxon>
        <taxon>Bacilli</taxon>
        <taxon>Bacillales</taxon>
        <taxon>Paenibacillaceae</taxon>
        <taxon>Paenibacillus</taxon>
    </lineage>
</organism>
<accession>A0A6M1PJQ1</accession>
<dbReference type="RefSeq" id="WP_165097145.1">
    <property type="nucleotide sequence ID" value="NZ_JAAKGU010000003.1"/>
</dbReference>
<dbReference type="EMBL" id="JAAKGU010000003">
    <property type="protein sequence ID" value="NGM82598.1"/>
    <property type="molecule type" value="Genomic_DNA"/>
</dbReference>
<name>A0A6M1PJQ1_9BACL</name>
<dbReference type="Proteomes" id="UP000480151">
    <property type="component" value="Unassembled WGS sequence"/>
</dbReference>
<comment type="caution">
    <text evidence="1">The sequence shown here is derived from an EMBL/GenBank/DDBJ whole genome shotgun (WGS) entry which is preliminary data.</text>
</comment>